<gene>
    <name evidence="1" type="ORF">KL86DYS1_10112</name>
</gene>
<proteinExistence type="predicted"/>
<dbReference type="AlphaFoldDB" id="A0A212ITR7"/>
<reference evidence="1" key="1">
    <citation type="submission" date="2016-04" db="EMBL/GenBank/DDBJ databases">
        <authorList>
            <person name="Evans L.H."/>
            <person name="Alamgir A."/>
            <person name="Owens N."/>
            <person name="Weber N.D."/>
            <person name="Virtaneva K."/>
            <person name="Barbian K."/>
            <person name="Babar A."/>
            <person name="Rosenke K."/>
        </authorList>
    </citation>
    <scope>NUCLEOTIDE SEQUENCE</scope>
    <source>
        <strain evidence="1">86-1</strain>
    </source>
</reference>
<evidence type="ECO:0000313" key="1">
    <source>
        <dbReference type="EMBL" id="SBV90582.1"/>
    </source>
</evidence>
<dbReference type="EMBL" id="FLUM01000001">
    <property type="protein sequence ID" value="SBV90582.1"/>
    <property type="molecule type" value="Genomic_DNA"/>
</dbReference>
<dbReference type="RefSeq" id="WP_296937823.1">
    <property type="nucleotide sequence ID" value="NZ_LT599032.1"/>
</dbReference>
<organism evidence="1">
    <name type="scientific">uncultured Dysgonomonas sp</name>
    <dbReference type="NCBI Taxonomy" id="206096"/>
    <lineage>
        <taxon>Bacteria</taxon>
        <taxon>Pseudomonadati</taxon>
        <taxon>Bacteroidota</taxon>
        <taxon>Bacteroidia</taxon>
        <taxon>Bacteroidales</taxon>
        <taxon>Dysgonomonadaceae</taxon>
        <taxon>Dysgonomonas</taxon>
        <taxon>environmental samples</taxon>
    </lineage>
</organism>
<sequence length="145" mass="17284">MALWQYTFNLVPENTIKDKVLIDEDGYFDTSPLWLKSCKKINIFEDIGILLPLSESWDTDIVQYGDLNSNCIEIYKNQNFIESASFRINFLSNYKEILKEIIRICFSEKLLILDEFFNVVPYDFDKIYSVIENSQQKKYYMKLIQ</sequence>
<accession>A0A212ITR7</accession>
<name>A0A212ITR7_9BACT</name>
<protein>
    <submittedName>
        <fullName evidence="1">Uncharacterized protein</fullName>
    </submittedName>
</protein>